<evidence type="ECO:0000256" key="4">
    <source>
        <dbReference type="ARBA" id="ARBA00022692"/>
    </source>
</evidence>
<feature type="chain" id="PRO_5039890291" description="Cadherin-related family member 5" evidence="21">
    <location>
        <begin position="29"/>
        <end position="852"/>
    </location>
</feature>
<keyword evidence="9 20" id="KW-1133">Transmembrane helix</keyword>
<dbReference type="GO" id="GO:0034332">
    <property type="term" value="P:adherens junction organization"/>
    <property type="evidence" value="ECO:0007669"/>
    <property type="project" value="TreeGrafter"/>
</dbReference>
<dbReference type="GO" id="GO:0016324">
    <property type="term" value="C:apical plasma membrane"/>
    <property type="evidence" value="ECO:0007669"/>
    <property type="project" value="UniProtKB-SubCell"/>
</dbReference>
<evidence type="ECO:0000256" key="3">
    <source>
        <dbReference type="ARBA" id="ARBA00022553"/>
    </source>
</evidence>
<accession>A0A9J7GUH4</accession>
<keyword evidence="2" id="KW-1003">Cell membrane</keyword>
<comment type="subcellular location">
    <subcellularLocation>
        <location evidence="1">Apical cell membrane</location>
        <topology evidence="1">Single-pass type I membrane protein</topology>
    </subcellularLocation>
    <subcellularLocation>
        <location evidence="14">Cell projection</location>
        <location evidence="14">Microvillus membrane</location>
        <topology evidence="14">Single-pass type I membrane protein</topology>
    </subcellularLocation>
</comment>
<dbReference type="PROSITE" id="PS50268">
    <property type="entry name" value="CADHERIN_2"/>
    <property type="match status" value="2"/>
</dbReference>
<dbReference type="GO" id="GO:0045296">
    <property type="term" value="F:cadherin binding"/>
    <property type="evidence" value="ECO:0007669"/>
    <property type="project" value="TreeGrafter"/>
</dbReference>
<dbReference type="OrthoDB" id="8958491at2759"/>
<keyword evidence="12" id="KW-0966">Cell projection</keyword>
<feature type="compositionally biased region" description="Basic and acidic residues" evidence="19">
    <location>
        <begin position="794"/>
        <end position="804"/>
    </location>
</feature>
<dbReference type="InterPro" id="IPR015919">
    <property type="entry name" value="Cadherin-like_sf"/>
</dbReference>
<evidence type="ECO:0000256" key="17">
    <source>
        <dbReference type="ARBA" id="ARBA00081919"/>
    </source>
</evidence>
<keyword evidence="4 20" id="KW-0812">Transmembrane</keyword>
<dbReference type="AlphaFoldDB" id="A0A9J7GUH4"/>
<feature type="compositionally biased region" description="Low complexity" evidence="19">
    <location>
        <begin position="550"/>
        <end position="572"/>
    </location>
</feature>
<dbReference type="InterPro" id="IPR002126">
    <property type="entry name" value="Cadherin-like_dom"/>
</dbReference>
<keyword evidence="5 21" id="KW-0732">Signal</keyword>
<feature type="compositionally biased region" description="Low complexity" evidence="19">
    <location>
        <begin position="610"/>
        <end position="634"/>
    </location>
</feature>
<evidence type="ECO:0000256" key="9">
    <source>
        <dbReference type="ARBA" id="ARBA00022989"/>
    </source>
</evidence>
<evidence type="ECO:0000256" key="8">
    <source>
        <dbReference type="ARBA" id="ARBA00022837"/>
    </source>
</evidence>
<dbReference type="PANTHER" id="PTHR24027">
    <property type="entry name" value="CADHERIN-23"/>
    <property type="match status" value="1"/>
</dbReference>
<dbReference type="Proteomes" id="UP001108280">
    <property type="component" value="Chromosome 3"/>
</dbReference>
<evidence type="ECO:0000256" key="21">
    <source>
        <dbReference type="SAM" id="SignalP"/>
    </source>
</evidence>
<comment type="subunit">
    <text evidence="15">Part of the IMAC/intermicrovillar adhesion complex/intermicrovillar tip-link complex composed of ANKS4B, MYO7B, USH1C, CDHR2 and CDHR5. Interacts (via cytoplasmic domain) with USH1C and MYO7B; required for proper localization of CDHR5 to microvilli tips and its function in brush border differentiation.</text>
</comment>
<dbReference type="SUPFAM" id="SSF49313">
    <property type="entry name" value="Cadherin-like"/>
    <property type="match status" value="2"/>
</dbReference>
<dbReference type="CDD" id="cd11304">
    <property type="entry name" value="Cadherin_repeat"/>
    <property type="match status" value="2"/>
</dbReference>
<dbReference type="GO" id="GO:0031528">
    <property type="term" value="C:microvillus membrane"/>
    <property type="evidence" value="ECO:0007669"/>
    <property type="project" value="UniProtKB-SubCell"/>
</dbReference>
<evidence type="ECO:0000313" key="24">
    <source>
        <dbReference type="RefSeq" id="XP_035298007.1"/>
    </source>
</evidence>
<dbReference type="GO" id="GO:0008013">
    <property type="term" value="F:beta-catenin binding"/>
    <property type="evidence" value="ECO:0007669"/>
    <property type="project" value="TreeGrafter"/>
</dbReference>
<dbReference type="GO" id="GO:0005912">
    <property type="term" value="C:adherens junction"/>
    <property type="evidence" value="ECO:0007669"/>
    <property type="project" value="TreeGrafter"/>
</dbReference>
<dbReference type="PROSITE" id="PS00232">
    <property type="entry name" value="CADHERIN_1"/>
    <property type="match status" value="1"/>
</dbReference>
<evidence type="ECO:0000256" key="12">
    <source>
        <dbReference type="ARBA" id="ARBA00023273"/>
    </source>
</evidence>
<evidence type="ECO:0000256" key="15">
    <source>
        <dbReference type="ARBA" id="ARBA00063725"/>
    </source>
</evidence>
<dbReference type="GO" id="GO:0016477">
    <property type="term" value="P:cell migration"/>
    <property type="evidence" value="ECO:0007669"/>
    <property type="project" value="TreeGrafter"/>
</dbReference>
<dbReference type="GO" id="GO:0007043">
    <property type="term" value="P:cell-cell junction assembly"/>
    <property type="evidence" value="ECO:0007669"/>
    <property type="project" value="TreeGrafter"/>
</dbReference>
<feature type="compositionally biased region" description="Polar residues" evidence="19">
    <location>
        <begin position="635"/>
        <end position="661"/>
    </location>
</feature>
<dbReference type="PANTHER" id="PTHR24027:SF414">
    <property type="entry name" value="CADHERIN-RELATED FAMILY MEMBER 5 ISOFORM X1"/>
    <property type="match status" value="1"/>
</dbReference>
<feature type="compositionally biased region" description="Low complexity" evidence="19">
    <location>
        <begin position="828"/>
        <end position="840"/>
    </location>
</feature>
<evidence type="ECO:0000259" key="22">
    <source>
        <dbReference type="PROSITE" id="PS50268"/>
    </source>
</evidence>
<feature type="compositionally biased region" description="Low complexity" evidence="19">
    <location>
        <begin position="455"/>
        <end position="500"/>
    </location>
</feature>
<keyword evidence="6" id="KW-0677">Repeat</keyword>
<dbReference type="SMART" id="SM00112">
    <property type="entry name" value="CA"/>
    <property type="match status" value="3"/>
</dbReference>
<keyword evidence="3" id="KW-0597">Phosphoprotein</keyword>
<keyword evidence="7" id="KW-0221">Differentiation</keyword>
<evidence type="ECO:0000256" key="11">
    <source>
        <dbReference type="ARBA" id="ARBA00023180"/>
    </source>
</evidence>
<feature type="domain" description="Cadherin" evidence="22">
    <location>
        <begin position="136"/>
        <end position="240"/>
    </location>
</feature>
<feature type="compositionally biased region" description="Polar residues" evidence="19">
    <location>
        <begin position="517"/>
        <end position="533"/>
    </location>
</feature>
<evidence type="ECO:0000313" key="23">
    <source>
        <dbReference type="Proteomes" id="UP001108280"/>
    </source>
</evidence>
<comment type="function">
    <text evidence="13">Intermicrovillar adhesion molecule that forms, via its extracellular domain, calcium-dependent heterophilic complexes with CDHR2 on adjacent microvilli. Thereby, controls the packing of microvilli at the apical membrane of epithelial cells. Through its cytoplasmic domain, interacts with microvillus cytoplasmic proteins to form the intermicrovillar adhesion complex/IMAC. This complex plays a central role in microvilli and epithelial brush border differentiation.</text>
</comment>
<gene>
    <name evidence="24" type="primary">Cdhr5</name>
</gene>
<feature type="transmembrane region" description="Helical" evidence="20">
    <location>
        <begin position="671"/>
        <end position="693"/>
    </location>
</feature>
<organism evidence="23 24">
    <name type="scientific">Cricetulus griseus</name>
    <name type="common">Chinese hamster</name>
    <name type="synonym">Cricetulus barabensis griseus</name>
    <dbReference type="NCBI Taxonomy" id="10029"/>
    <lineage>
        <taxon>Eukaryota</taxon>
        <taxon>Metazoa</taxon>
        <taxon>Chordata</taxon>
        <taxon>Craniata</taxon>
        <taxon>Vertebrata</taxon>
        <taxon>Euteleostomi</taxon>
        <taxon>Mammalia</taxon>
        <taxon>Eutheria</taxon>
        <taxon>Euarchontoglires</taxon>
        <taxon>Glires</taxon>
        <taxon>Rodentia</taxon>
        <taxon>Myomorpha</taxon>
        <taxon>Muroidea</taxon>
        <taxon>Cricetidae</taxon>
        <taxon>Cricetinae</taxon>
        <taxon>Cricetulus</taxon>
    </lineage>
</organism>
<feature type="compositionally biased region" description="Low complexity" evidence="19">
    <location>
        <begin position="579"/>
        <end position="603"/>
    </location>
</feature>
<keyword evidence="11" id="KW-0325">Glycoprotein</keyword>
<evidence type="ECO:0000256" key="18">
    <source>
        <dbReference type="PROSITE-ProRule" id="PRU00043"/>
    </source>
</evidence>
<feature type="domain" description="Cadherin" evidence="22">
    <location>
        <begin position="277"/>
        <end position="356"/>
    </location>
</feature>
<sequence length="852" mass="89611">MGAPALLWPPLLLPLIIVLFGQPPGTSAQNQACSVTSEYFEIKENTNVSEPLANISVPNGQQVSLGSSSTPSAFKIAGDQLFLTAIPDYEENPLLEAVLECKTGESVVTVLRVFVVVQDVNDNAPEFPFTIKKHDVAEDTRVGSIVIPGTELEAKDADKDDTLIYTLQEVTPDASSFFSLVGQNNPALRLEKTLDFYKIQSMTLKLLARDTLEEDKNPSHTATATLVLNVLPADLRTPWFLPCSFSDGYSCIQAQYHGVVPIGYTLPSPLILSPGPIYAVDGDQGINQPIIYSIVAGNTDDTFIINADSGNLTMAKSIPRPMTFTLVVRADQVDMARYSITQAIVDARNATGTPLQFSRNRYHGTVVLGSKAGTEVKDRTSPSEILRIQAQYPGFPDLDSATTYQITNSSDFKMEEDVMLTTVAMEHVDTFYVEVEATNTVTMDTATTVVEIQVTEQEPPITESPTPPEAGGTTGPSSSTTLETLTTSGTSQGSATTSSGGSTGPVPPSGTTLSPPASASSIPTLGISTSPETATPGGGSTQAPKPGTSQPVVPITRTTTTPQPATPSGGSTQTPKPGTSQPTVPITRTTTTPQPATPSGGSTQTPKPGTSQPTVPITRTTTTPQPATPSGGSTQTPKPGTSQPTASVLTRSPSPSGSTQGEDQRFSTVDMAVLGGVLGALLLLALICLCILIHKHYRHRFNCCSGKVSKPPPPLSVYDNLAFFPDHKASWLSTSNPQPQPDPETARPPSGPQSPMSSSLTPPSSAPPSPELRAPGSPKTVQAGDSPLAVRSILTKERRPEGEGGYKAVWFGKDIREEADVVVLNEPAAGVDSASASGSEGSDEDSPNQSYI</sequence>
<evidence type="ECO:0000256" key="16">
    <source>
        <dbReference type="ARBA" id="ARBA00067494"/>
    </source>
</evidence>
<reference evidence="24" key="3">
    <citation type="submission" date="2025-08" db="UniProtKB">
        <authorList>
            <consortium name="RefSeq"/>
        </authorList>
    </citation>
    <scope>IDENTIFICATION</scope>
    <source>
        <strain evidence="24">17A/GY</strain>
        <tissue evidence="24">Liver</tissue>
    </source>
</reference>
<evidence type="ECO:0000256" key="19">
    <source>
        <dbReference type="SAM" id="MobiDB-lite"/>
    </source>
</evidence>
<evidence type="ECO:0000256" key="7">
    <source>
        <dbReference type="ARBA" id="ARBA00022782"/>
    </source>
</evidence>
<dbReference type="FunFam" id="2.60.40.60:FF:000261">
    <property type="entry name" value="Cadherin-related family member 5"/>
    <property type="match status" value="1"/>
</dbReference>
<evidence type="ECO:0000256" key="14">
    <source>
        <dbReference type="ARBA" id="ARBA00060382"/>
    </source>
</evidence>
<evidence type="ECO:0000256" key="2">
    <source>
        <dbReference type="ARBA" id="ARBA00022475"/>
    </source>
</evidence>
<proteinExistence type="predicted"/>
<keyword evidence="23" id="KW-1185">Reference proteome</keyword>
<dbReference type="GO" id="GO:0005509">
    <property type="term" value="F:calcium ion binding"/>
    <property type="evidence" value="ECO:0007669"/>
    <property type="project" value="UniProtKB-UniRule"/>
</dbReference>
<feature type="compositionally biased region" description="Low complexity" evidence="19">
    <location>
        <begin position="753"/>
        <end position="763"/>
    </location>
</feature>
<dbReference type="GO" id="GO:0000902">
    <property type="term" value="P:cell morphogenesis"/>
    <property type="evidence" value="ECO:0007669"/>
    <property type="project" value="TreeGrafter"/>
</dbReference>
<protein>
    <recommendedName>
        <fullName evidence="16">Cadherin-related family member 5</fullName>
    </recommendedName>
    <alternativeName>
        <fullName evidence="17">Mu-protocadherin</fullName>
    </alternativeName>
</protein>
<dbReference type="GeneID" id="100756177"/>
<keyword evidence="8 18" id="KW-0106">Calcium</keyword>
<dbReference type="InterPro" id="IPR020894">
    <property type="entry name" value="Cadherin_CS"/>
</dbReference>
<dbReference type="CTD" id="53841"/>
<reference evidence="23" key="1">
    <citation type="journal article" date="2018" name="Biotechnol. Bioeng.">
        <title>A reference genome of the Chinese hamster based on a hybrid assembly strategy.</title>
        <authorList>
            <person name="Rupp O."/>
            <person name="MacDonald M.L."/>
            <person name="Li S."/>
            <person name="Dhiman H."/>
            <person name="Polson S."/>
            <person name="Griep S."/>
            <person name="Heffner K."/>
            <person name="Hernandez I."/>
            <person name="Brinkrolf K."/>
            <person name="Jadhav V."/>
            <person name="Samoudi M."/>
            <person name="Hao H."/>
            <person name="Kingham B."/>
            <person name="Goesmann A."/>
            <person name="Betenbaugh M.J."/>
            <person name="Lewis N.E."/>
            <person name="Borth N."/>
            <person name="Lee K.H."/>
        </authorList>
    </citation>
    <scope>NUCLEOTIDE SEQUENCE [LARGE SCALE GENOMIC DNA]</scope>
    <source>
        <strain evidence="23">17A/GY</strain>
    </source>
</reference>
<dbReference type="KEGG" id="cge:100756177"/>
<evidence type="ECO:0000256" key="13">
    <source>
        <dbReference type="ARBA" id="ARBA00056389"/>
    </source>
</evidence>
<evidence type="ECO:0000256" key="20">
    <source>
        <dbReference type="SAM" id="Phobius"/>
    </source>
</evidence>
<feature type="region of interest" description="Disordered" evidence="19">
    <location>
        <begin position="455"/>
        <end position="664"/>
    </location>
</feature>
<evidence type="ECO:0000256" key="10">
    <source>
        <dbReference type="ARBA" id="ARBA00023136"/>
    </source>
</evidence>
<evidence type="ECO:0000256" key="1">
    <source>
        <dbReference type="ARBA" id="ARBA00004247"/>
    </source>
</evidence>
<dbReference type="GO" id="GO:0007156">
    <property type="term" value="P:homophilic cell adhesion via plasma membrane adhesion molecules"/>
    <property type="evidence" value="ECO:0007669"/>
    <property type="project" value="InterPro"/>
</dbReference>
<dbReference type="GO" id="GO:0044331">
    <property type="term" value="P:cell-cell adhesion mediated by cadherin"/>
    <property type="evidence" value="ECO:0007669"/>
    <property type="project" value="TreeGrafter"/>
</dbReference>
<dbReference type="GO" id="GO:0030154">
    <property type="term" value="P:cell differentiation"/>
    <property type="evidence" value="ECO:0007669"/>
    <property type="project" value="UniProtKB-KW"/>
</dbReference>
<feature type="region of interest" description="Disordered" evidence="19">
    <location>
        <begin position="729"/>
        <end position="805"/>
    </location>
</feature>
<reference evidence="23" key="2">
    <citation type="journal article" date="2020" name="Biotechnol. Bioeng.">
        <title>Chromosome-scale scaffolds for the Chinese hamster reference genome assembly to facilitate the study of the CHO epigenome.</title>
        <authorList>
            <person name="Hilliard W."/>
            <person name="MacDonald M."/>
            <person name="Lee K.H."/>
        </authorList>
    </citation>
    <scope>NUCLEOTIDE SEQUENCE [LARGE SCALE GENOMIC DNA]</scope>
    <source>
        <strain evidence="23">17A/GY</strain>
    </source>
</reference>
<dbReference type="GO" id="GO:0016342">
    <property type="term" value="C:catenin complex"/>
    <property type="evidence" value="ECO:0007669"/>
    <property type="project" value="TreeGrafter"/>
</dbReference>
<evidence type="ECO:0000256" key="5">
    <source>
        <dbReference type="ARBA" id="ARBA00022729"/>
    </source>
</evidence>
<evidence type="ECO:0000256" key="6">
    <source>
        <dbReference type="ARBA" id="ARBA00022737"/>
    </source>
</evidence>
<feature type="signal peptide" evidence="21">
    <location>
        <begin position="1"/>
        <end position="28"/>
    </location>
</feature>
<dbReference type="InterPro" id="IPR039808">
    <property type="entry name" value="Cadherin"/>
</dbReference>
<keyword evidence="10 20" id="KW-0472">Membrane</keyword>
<dbReference type="GO" id="GO:0016339">
    <property type="term" value="P:calcium-dependent cell-cell adhesion via plasma membrane cell adhesion molecules"/>
    <property type="evidence" value="ECO:0007669"/>
    <property type="project" value="TreeGrafter"/>
</dbReference>
<dbReference type="RefSeq" id="XP_035298007.1">
    <property type="nucleotide sequence ID" value="XM_035442116.1"/>
</dbReference>
<name>A0A9J7GUH4_CRIGR</name>
<feature type="region of interest" description="Disordered" evidence="19">
    <location>
        <begin position="826"/>
        <end position="852"/>
    </location>
</feature>
<dbReference type="Gene3D" id="2.60.40.60">
    <property type="entry name" value="Cadherins"/>
    <property type="match status" value="3"/>
</dbReference>